<dbReference type="EMBL" id="JAWMAJ010000164">
    <property type="protein sequence ID" value="MDV7221264.1"/>
    <property type="molecule type" value="Genomic_DNA"/>
</dbReference>
<name>A0ABU4FL29_9ACTN</name>
<gene>
    <name evidence="2" type="ORF">R5A26_35520</name>
</gene>
<organism evidence="2 3">
    <name type="scientific">Streptomyces prunicolor</name>
    <dbReference type="NCBI Taxonomy" id="67348"/>
    <lineage>
        <taxon>Bacteria</taxon>
        <taxon>Bacillati</taxon>
        <taxon>Actinomycetota</taxon>
        <taxon>Actinomycetes</taxon>
        <taxon>Kitasatosporales</taxon>
        <taxon>Streptomycetaceae</taxon>
        <taxon>Streptomyces</taxon>
    </lineage>
</organism>
<evidence type="ECO:0000313" key="3">
    <source>
        <dbReference type="Proteomes" id="UP001187346"/>
    </source>
</evidence>
<evidence type="ECO:0000256" key="1">
    <source>
        <dbReference type="SAM" id="MobiDB-lite"/>
    </source>
</evidence>
<protein>
    <submittedName>
        <fullName evidence="2">Uncharacterized protein</fullName>
    </submittedName>
</protein>
<evidence type="ECO:0000313" key="2">
    <source>
        <dbReference type="EMBL" id="MDV7221264.1"/>
    </source>
</evidence>
<feature type="region of interest" description="Disordered" evidence="1">
    <location>
        <begin position="26"/>
        <end position="45"/>
    </location>
</feature>
<accession>A0ABU4FL29</accession>
<dbReference type="RefSeq" id="WP_317774588.1">
    <property type="nucleotide sequence ID" value="NZ_JAWMAJ010000164.1"/>
</dbReference>
<proteinExistence type="predicted"/>
<dbReference type="Proteomes" id="UP001187346">
    <property type="component" value="Unassembled WGS sequence"/>
</dbReference>
<comment type="caution">
    <text evidence="2">The sequence shown here is derived from an EMBL/GenBank/DDBJ whole genome shotgun (WGS) entry which is preliminary data.</text>
</comment>
<keyword evidence="3" id="KW-1185">Reference proteome</keyword>
<reference evidence="2 3" key="1">
    <citation type="submission" date="2023-10" db="EMBL/GenBank/DDBJ databases">
        <title>Characterization of rhizosphere-enriched actinobacteria from wheat plants lab-grown on chernevaya soil.</title>
        <authorList>
            <person name="Tikhonova E.N."/>
            <person name="Konopkin A."/>
            <person name="Kravchenko I.K."/>
        </authorList>
    </citation>
    <scope>NUCLEOTIDE SEQUENCE [LARGE SCALE GENOMIC DNA]</scope>
    <source>
        <strain evidence="2 3">RR29</strain>
    </source>
</reference>
<sequence>MIIEFVGADVEAAGKSVAALTASWGYQPEPAPTAEPATDPDNTRGVDPLALTSLIVSIPSAVLAVADIADRIHKRRRAGELIEHARQLRAQQATVRLVREDRSIDLATLTPDQLLDLIADEPPAT</sequence>